<dbReference type="InterPro" id="IPR008979">
    <property type="entry name" value="Galactose-bd-like_sf"/>
</dbReference>
<dbReference type="SUPFAM" id="SSF103647">
    <property type="entry name" value="TSP type-3 repeat"/>
    <property type="match status" value="1"/>
</dbReference>
<dbReference type="InterPro" id="IPR016134">
    <property type="entry name" value="Dockerin_dom"/>
</dbReference>
<dbReference type="PANTHER" id="PTHR32305">
    <property type="match status" value="1"/>
</dbReference>
<organism evidence="5">
    <name type="scientific">hydrothermal vent metagenome</name>
    <dbReference type="NCBI Taxonomy" id="652676"/>
    <lineage>
        <taxon>unclassified sequences</taxon>
        <taxon>metagenomes</taxon>
        <taxon>ecological metagenomes</taxon>
    </lineage>
</organism>
<dbReference type="InterPro" id="IPR036439">
    <property type="entry name" value="Dockerin_dom_sf"/>
</dbReference>
<evidence type="ECO:0000259" key="4">
    <source>
        <dbReference type="PROSITE" id="PS51766"/>
    </source>
</evidence>
<dbReference type="InterPro" id="IPR028974">
    <property type="entry name" value="TSP_type-3_rpt"/>
</dbReference>
<dbReference type="Pfam" id="PF00754">
    <property type="entry name" value="F5_F8_type_C"/>
    <property type="match status" value="1"/>
</dbReference>
<evidence type="ECO:0008006" key="6">
    <source>
        <dbReference type="Google" id="ProtNLM"/>
    </source>
</evidence>
<gene>
    <name evidence="5" type="ORF">MNBD_GAMMA10-1263</name>
</gene>
<dbReference type="EMBL" id="UOFJ01000323">
    <property type="protein sequence ID" value="VAW68287.1"/>
    <property type="molecule type" value="Genomic_DNA"/>
</dbReference>
<keyword evidence="1" id="KW-0677">Repeat</keyword>
<dbReference type="SUPFAM" id="SSF63829">
    <property type="entry name" value="Calcium-dependent phosphotriesterase"/>
    <property type="match status" value="1"/>
</dbReference>
<reference evidence="5" key="1">
    <citation type="submission" date="2018-06" db="EMBL/GenBank/DDBJ databases">
        <authorList>
            <person name="Zhirakovskaya E."/>
        </authorList>
    </citation>
    <scope>NUCLEOTIDE SEQUENCE</scope>
</reference>
<dbReference type="Gene3D" id="2.60.40.10">
    <property type="entry name" value="Immunoglobulins"/>
    <property type="match status" value="1"/>
</dbReference>
<dbReference type="PROSITE" id="PS51766">
    <property type="entry name" value="DOCKERIN"/>
    <property type="match status" value="1"/>
</dbReference>
<dbReference type="Gene3D" id="2.180.10.10">
    <property type="entry name" value="RHS repeat-associated core"/>
    <property type="match status" value="2"/>
</dbReference>
<accession>A0A3B0XYB3</accession>
<dbReference type="InterPro" id="IPR002105">
    <property type="entry name" value="Dockerin_1_rpt"/>
</dbReference>
<dbReference type="Pfam" id="PF13290">
    <property type="entry name" value="CHB_HEX_C_1"/>
    <property type="match status" value="3"/>
</dbReference>
<feature type="domain" description="Dockerin" evidence="4">
    <location>
        <begin position="1932"/>
        <end position="1998"/>
    </location>
</feature>
<dbReference type="InterPro" id="IPR000421">
    <property type="entry name" value="FA58C"/>
</dbReference>
<dbReference type="GO" id="GO:0005509">
    <property type="term" value="F:calcium ion binding"/>
    <property type="evidence" value="ECO:0007669"/>
    <property type="project" value="InterPro"/>
</dbReference>
<dbReference type="SUPFAM" id="SSF63446">
    <property type="entry name" value="Type I dockerin domain"/>
    <property type="match status" value="1"/>
</dbReference>
<dbReference type="InterPro" id="IPR059177">
    <property type="entry name" value="GH29D-like_dom"/>
</dbReference>
<dbReference type="Gene3D" id="4.10.1080.10">
    <property type="entry name" value="TSP type-3 repeat"/>
    <property type="match status" value="1"/>
</dbReference>
<evidence type="ECO:0000256" key="1">
    <source>
        <dbReference type="ARBA" id="ARBA00022737"/>
    </source>
</evidence>
<dbReference type="Gene3D" id="2.60.120.260">
    <property type="entry name" value="Galactose-binding domain-like"/>
    <property type="match status" value="1"/>
</dbReference>
<dbReference type="Pfam" id="PF05345">
    <property type="entry name" value="He_PIG"/>
    <property type="match status" value="1"/>
</dbReference>
<dbReference type="Gene3D" id="1.10.1330.10">
    <property type="entry name" value="Dockerin domain"/>
    <property type="match status" value="1"/>
</dbReference>
<dbReference type="CDD" id="cd14256">
    <property type="entry name" value="Dockerin_I"/>
    <property type="match status" value="1"/>
</dbReference>
<proteinExistence type="predicted"/>
<feature type="region of interest" description="Disordered" evidence="2">
    <location>
        <begin position="1322"/>
        <end position="1350"/>
    </location>
</feature>
<dbReference type="PROSITE" id="PS50022">
    <property type="entry name" value="FA58C_3"/>
    <property type="match status" value="1"/>
</dbReference>
<dbReference type="InterPro" id="IPR013783">
    <property type="entry name" value="Ig-like_fold"/>
</dbReference>
<name>A0A3B0XYB3_9ZZZZ</name>
<protein>
    <recommendedName>
        <fullName evidence="6">Dockerin domain-containing protein</fullName>
    </recommendedName>
</protein>
<dbReference type="GO" id="GO:0000272">
    <property type="term" value="P:polysaccharide catabolic process"/>
    <property type="evidence" value="ECO:0007669"/>
    <property type="project" value="InterPro"/>
</dbReference>
<dbReference type="InterPro" id="IPR056823">
    <property type="entry name" value="TEN-like_YD-shell"/>
</dbReference>
<dbReference type="PROSITE" id="PS00018">
    <property type="entry name" value="EF_HAND_1"/>
    <property type="match status" value="1"/>
</dbReference>
<dbReference type="InterPro" id="IPR018247">
    <property type="entry name" value="EF_Hand_1_Ca_BS"/>
</dbReference>
<feature type="compositionally biased region" description="Acidic residues" evidence="2">
    <location>
        <begin position="1322"/>
        <end position="1336"/>
    </location>
</feature>
<dbReference type="Pfam" id="PF00404">
    <property type="entry name" value="Dockerin_1"/>
    <property type="match status" value="1"/>
</dbReference>
<dbReference type="GO" id="GO:0004553">
    <property type="term" value="F:hydrolase activity, hydrolyzing O-glycosyl compounds"/>
    <property type="evidence" value="ECO:0007669"/>
    <property type="project" value="InterPro"/>
</dbReference>
<feature type="domain" description="F5/8 type C" evidence="3">
    <location>
        <begin position="1386"/>
        <end position="1531"/>
    </location>
</feature>
<dbReference type="SUPFAM" id="SSF49785">
    <property type="entry name" value="Galactose-binding domain-like"/>
    <property type="match status" value="1"/>
</dbReference>
<dbReference type="Pfam" id="PF25023">
    <property type="entry name" value="TEN_YD-shell"/>
    <property type="match status" value="1"/>
</dbReference>
<dbReference type="SUPFAM" id="SSF49313">
    <property type="entry name" value="Cadherin-like"/>
    <property type="match status" value="1"/>
</dbReference>
<evidence type="ECO:0000259" key="3">
    <source>
        <dbReference type="PROSITE" id="PS50022"/>
    </source>
</evidence>
<dbReference type="GO" id="GO:0016020">
    <property type="term" value="C:membrane"/>
    <property type="evidence" value="ECO:0007669"/>
    <property type="project" value="InterPro"/>
</dbReference>
<sequence>MVGDNARTCWVGECDKPELWTKRLLSKITNVDGQTFSTVYSDFDKYNNPQKVVETGVGTDVSVRTTILTNFNNEANWIIGIIEDETIVGEGLIDRAFNPDGTLASESRYGVTSSFLYDTNGNLSKYLRQKDAGGSVLEDEFLDYHRGQAQIISKPENVSLQQIINDTGTVRSEKNGRGNTISYSYDGQDRIERITQPLRNPAAIDWFGANSQEIVESKSGRKKITHVDSNGKMVWESVTDIFNPTVASYISKTYNSVGDVFFVSQKTSGSKTTLGAQFEYDVLGRITKITDTSINSAISYCYGTACNSARVGKPPVKHGHVITDAEEYETVLNYRSFGNPDNQQLVEIHQQVSKTPLKYISTVIERNDLDQITKVTQAGVVRDYIYDNKKRLWKMINPETGVTVLTYDLVGNLKTREVGASGITNYTYDDLNRLTLVEFPDDGSRNISLKYDENDNLVYASNGISSREYKYNEEEQIKLETLSVEGEVFTLAYTYDFNGEINGITYPDNQYISIKSDTLGRPMWIKDNNNEYYASYIGYYPDDKVKEILYGNGLSYVMDEEIRGLPENIRLVKGNYTLQPSDLLDHTYTYDVRGNVRSIVNTIIPGQNKTLTYDGLSRLISASGEWGTGTYSYDDVGNISNKTLGGVSLNYTYDASQLLKSVTGGYSFTYDDYGNITSNGKNNFTYDDNANLRSVSGLSNILYEYDVDKNRVLEIKEGKKKFSMYSRAGSLMYTLDKATNQSSNYVYLQSKLLARVDCDALDLDSDGDRIPDCIEVRWGLNPGKALDGNLDFDDDGLSNAKEYVIGSDINDNDTDKDGISDGWEVVNNLNPNDESDALTDPDNNGLTYLQEFNLNKSVTRRNSEFLYAGTNKFKKVFSSVVEIDAKLDNKGNLFVIERRQRNTVILRFLKKLDSNGNELWFVPLYNRVRSFDIDDNGDIYIVGEFSTVDWYTGDRADDFGRMDVFVAKLSGNNGVFLQGNTFGVIGNEIADRVIVKNEDIYIAGTYQNAMTFGADSLTASTPTSNFITRLDSTLNPVWARTFGTSAGVNAIVIDKNNIYAAGEFRGTISTLVGNVTSNGGTDVYVSKWSDTGDIIWIKSFGSQATDADSSFANDTVNSMAVAKTGEIYVTGKAADESIFNASADTTVRRGPIFLVELNSSGDYVMDTLIPNQAGFYDALTSTSIALGPNGLLALTGTYTSVTDFDAGGTGDTKFAQGTDGFIRFSRGMNYEWTDVISGDIDSDTVTKIVFDVSGNYFVVGQFEGTVDFDPGEDVDNLTTINDETSSSYYTCCANGFVIKMNNIKINFGQVDTDGDGYFDIQDEFPNDPAEWQDNDGDGIGSNTDPDDDGDGMDDAWEIQFFGSVIEKGIADADGDGISNFAEFTVSTNPVINEISGAISPVKYTLKSVSSQETNSPADYAFDNDTTTNWSTKFTAADALPHFIEINLGSIHELSAFSYVPRQDAFESGLVTDYDFYTSLDGQAWQQTDAGLFAADKLTKTASFLPVQARFVRFVSLNGVRASAAEITMYANTGNATAVVPAVVTPPAGTYADQVSIVLNASTPTAFIYYTLDGTIPTVNSSLYLSPITLTSSAVIRAFVVAGGIESAVNDTVYTVTTQLPPADPFFVTIAGNYNGAIDVIVQTPTDAATIYYTTDGTVPDLTSSIYVSPVKVTATTTINTIAYSNGKYSNSLSSLYTITPVTVQAVSPLIIPAEGQYVNGALVSIKSTGEEVIYYTIDGTTPTVGSIIYIAPFVITENTTVKALSIAGAGINNSFISSATYIIQVDASLDIDGDGLDDAWEVLYFGGLANDGTGDSDNDGFSDLTEYFNNTDPTLAELFVAPNNRPVIVNPGEQQSSSGDNVSLQLSATDIDGNVLLYTATGLPPGLSLDVKTGLISGALLNSDVGSYSVAVIVSDGESTQAMSFSWAVNAGIIANGDINGDGQITLVDVLLAQQHVLGSRVLDAVSIARGDLYPSAGDGQITLSDILLLQQQVLGGQ</sequence>
<dbReference type="InterPro" id="IPR050708">
    <property type="entry name" value="T6SS_VgrG/RHS"/>
</dbReference>
<dbReference type="PANTHER" id="PTHR32305:SF15">
    <property type="entry name" value="PROTEIN RHSA-RELATED"/>
    <property type="match status" value="1"/>
</dbReference>
<evidence type="ECO:0000256" key="2">
    <source>
        <dbReference type="SAM" id="MobiDB-lite"/>
    </source>
</evidence>
<dbReference type="InterPro" id="IPR015919">
    <property type="entry name" value="Cadherin-like_sf"/>
</dbReference>
<evidence type="ECO:0000313" key="5">
    <source>
        <dbReference type="EMBL" id="VAW68287.1"/>
    </source>
</evidence>